<dbReference type="Proteomes" id="UP000515734">
    <property type="component" value="Chromosome"/>
</dbReference>
<dbReference type="AlphaFoldDB" id="A0A6S6PAF4"/>
<dbReference type="EMBL" id="AP023287">
    <property type="protein sequence ID" value="BCI55694.1"/>
    <property type="molecule type" value="Genomic_DNA"/>
</dbReference>
<name>A0A6S6PAF4_9MYCO</name>
<organism evidence="2 3">
    <name type="scientific">Mycolicibacterium litorale</name>
    <dbReference type="NCBI Taxonomy" id="758802"/>
    <lineage>
        <taxon>Bacteria</taxon>
        <taxon>Bacillati</taxon>
        <taxon>Actinomycetota</taxon>
        <taxon>Actinomycetes</taxon>
        <taxon>Mycobacteriales</taxon>
        <taxon>Mycobacteriaceae</taxon>
        <taxon>Mycolicibacterium</taxon>
    </lineage>
</organism>
<protein>
    <submittedName>
        <fullName evidence="2">Uncharacterized protein</fullName>
    </submittedName>
</protein>
<feature type="compositionally biased region" description="Basic and acidic residues" evidence="1">
    <location>
        <begin position="7"/>
        <end position="23"/>
    </location>
</feature>
<accession>A0A6S6PAF4</accession>
<reference evidence="2 3" key="1">
    <citation type="submission" date="2020-07" db="EMBL/GenBank/DDBJ databases">
        <title>Complete genome sequence of Mycolicibacterium litorale like strain isolated from cardiac implantable electronic device infection.</title>
        <authorList>
            <person name="Fukano H."/>
            <person name="Miyama H."/>
            <person name="Hoshino Y."/>
        </authorList>
    </citation>
    <scope>NUCLEOTIDE SEQUENCE [LARGE SCALE GENOMIC DNA]</scope>
    <source>
        <strain evidence="2 3">NIIDNTM18</strain>
    </source>
</reference>
<feature type="region of interest" description="Disordered" evidence="1">
    <location>
        <begin position="1"/>
        <end position="46"/>
    </location>
</feature>
<evidence type="ECO:0000313" key="3">
    <source>
        <dbReference type="Proteomes" id="UP000515734"/>
    </source>
</evidence>
<feature type="compositionally biased region" description="Acidic residues" evidence="1">
    <location>
        <begin position="25"/>
        <end position="44"/>
    </location>
</feature>
<evidence type="ECO:0000313" key="2">
    <source>
        <dbReference type="EMBL" id="BCI55694.1"/>
    </source>
</evidence>
<proteinExistence type="predicted"/>
<evidence type="ECO:0000256" key="1">
    <source>
        <dbReference type="SAM" id="MobiDB-lite"/>
    </source>
</evidence>
<sequence>MPDETTETDHADEHSVSEIRNDESVIIDDPEVATESEPEDDDADTFPRSYVERLRRESAGYRERAQRGDTYAQRLHTELVRATGRLADPTDLAFDETHLDDPDALVAAVDDLLTRKPHLATRRPSGDIGQGAMSGAAANVDLAALLRQRAG</sequence>
<gene>
    <name evidence="2" type="ORF">NIIDNTM18_49720</name>
</gene>
<dbReference type="RefSeq" id="WP_232100412.1">
    <property type="nucleotide sequence ID" value="NZ_AP023287.1"/>
</dbReference>